<dbReference type="PIRSF" id="PIRSF000189">
    <property type="entry name" value="D-aa_oxidase"/>
    <property type="match status" value="1"/>
</dbReference>
<dbReference type="RefSeq" id="XP_034010368.1">
    <property type="nucleotide sequence ID" value="XM_034157895.1"/>
</dbReference>
<dbReference type="GO" id="GO:0003884">
    <property type="term" value="F:D-amino-acid oxidase activity"/>
    <property type="evidence" value="ECO:0007669"/>
    <property type="project" value="InterPro"/>
</dbReference>
<keyword evidence="3" id="KW-0285">Flavoprotein</keyword>
<evidence type="ECO:0000256" key="4">
    <source>
        <dbReference type="ARBA" id="ARBA00022827"/>
    </source>
</evidence>
<feature type="chain" id="PRO_5024787531" description="FAD dependent oxidoreductase domain-containing protein" evidence="7">
    <location>
        <begin position="20"/>
        <end position="362"/>
    </location>
</feature>
<evidence type="ECO:0000259" key="8">
    <source>
        <dbReference type="Pfam" id="PF01266"/>
    </source>
</evidence>
<dbReference type="PANTHER" id="PTHR11530:SF26">
    <property type="entry name" value="FAD DEPENDENT OXIDOREDUCTASE SUPERFAMILY (AFU_ORTHOLOGUE AFUA_5G13940)"/>
    <property type="match status" value="1"/>
</dbReference>
<dbReference type="OMA" id="LWWPYRI"/>
<evidence type="ECO:0000313" key="10">
    <source>
        <dbReference type="Proteomes" id="UP000449547"/>
    </source>
</evidence>
<feature type="binding site" evidence="6">
    <location>
        <position position="304"/>
    </location>
    <ligand>
        <name>D-dopa</name>
        <dbReference type="ChEBI" id="CHEBI:149689"/>
    </ligand>
</feature>
<evidence type="ECO:0000313" key="9">
    <source>
        <dbReference type="EMBL" id="KAA8898111.1"/>
    </source>
</evidence>
<dbReference type="Gene3D" id="3.30.9.10">
    <property type="entry name" value="D-Amino Acid Oxidase, subunit A, domain 2"/>
    <property type="match status" value="1"/>
</dbReference>
<comment type="similarity">
    <text evidence="2">Belongs to the DAMOX/DASOX family.</text>
</comment>
<dbReference type="Proteomes" id="UP000449547">
    <property type="component" value="Unassembled WGS sequence"/>
</dbReference>
<accession>A0A642UFR0</accession>
<dbReference type="GeneID" id="54783617"/>
<dbReference type="Pfam" id="PF01266">
    <property type="entry name" value="DAO"/>
    <property type="match status" value="1"/>
</dbReference>
<evidence type="ECO:0000256" key="2">
    <source>
        <dbReference type="ARBA" id="ARBA00006730"/>
    </source>
</evidence>
<evidence type="ECO:0000256" key="3">
    <source>
        <dbReference type="ARBA" id="ARBA00022630"/>
    </source>
</evidence>
<keyword evidence="4 6" id="KW-0274">FAD</keyword>
<organism evidence="9 10">
    <name type="scientific">Diutina rugosa</name>
    <name type="common">Yeast</name>
    <name type="synonym">Candida rugosa</name>
    <dbReference type="NCBI Taxonomy" id="5481"/>
    <lineage>
        <taxon>Eukaryota</taxon>
        <taxon>Fungi</taxon>
        <taxon>Dikarya</taxon>
        <taxon>Ascomycota</taxon>
        <taxon>Saccharomycotina</taxon>
        <taxon>Pichiomycetes</taxon>
        <taxon>Debaryomycetaceae</taxon>
        <taxon>Diutina</taxon>
    </lineage>
</organism>
<dbReference type="AlphaFoldDB" id="A0A642UFR0"/>
<name>A0A642UFR0_DIURU</name>
<proteinExistence type="inferred from homology"/>
<feature type="signal peptide" evidence="7">
    <location>
        <begin position="1"/>
        <end position="19"/>
    </location>
</feature>
<dbReference type="PANTHER" id="PTHR11530">
    <property type="entry name" value="D-AMINO ACID OXIDASE"/>
    <property type="match status" value="1"/>
</dbReference>
<keyword evidence="5" id="KW-0560">Oxidoreductase</keyword>
<dbReference type="InterPro" id="IPR023209">
    <property type="entry name" value="DAO"/>
</dbReference>
<dbReference type="VEuPathDB" id="FungiDB:DIURU_004966"/>
<keyword evidence="7" id="KW-0732">Signal</keyword>
<feature type="binding site" evidence="6">
    <location>
        <begin position="53"/>
        <end position="54"/>
    </location>
    <ligand>
        <name>FAD</name>
        <dbReference type="ChEBI" id="CHEBI:57692"/>
    </ligand>
</feature>
<comment type="cofactor">
    <cofactor evidence="1 6">
        <name>FAD</name>
        <dbReference type="ChEBI" id="CHEBI:57692"/>
    </cofactor>
</comment>
<protein>
    <recommendedName>
        <fullName evidence="8">FAD dependent oxidoreductase domain-containing protein</fullName>
    </recommendedName>
</protein>
<dbReference type="GO" id="GO:0071949">
    <property type="term" value="F:FAD binding"/>
    <property type="evidence" value="ECO:0007669"/>
    <property type="project" value="InterPro"/>
</dbReference>
<dbReference type="SUPFAM" id="SSF54373">
    <property type="entry name" value="FAD-linked reductases, C-terminal domain"/>
    <property type="match status" value="1"/>
</dbReference>
<feature type="binding site" evidence="6">
    <location>
        <position position="336"/>
    </location>
    <ligand>
        <name>D-dopa</name>
        <dbReference type="ChEBI" id="CHEBI:149689"/>
    </ligand>
</feature>
<evidence type="ECO:0000256" key="1">
    <source>
        <dbReference type="ARBA" id="ARBA00001974"/>
    </source>
</evidence>
<dbReference type="OrthoDB" id="2015447at2759"/>
<gene>
    <name evidence="9" type="ORF">DIURU_004966</name>
</gene>
<dbReference type="EMBL" id="SWFT01000149">
    <property type="protein sequence ID" value="KAA8898111.1"/>
    <property type="molecule type" value="Genomic_DNA"/>
</dbReference>
<comment type="caution">
    <text evidence="9">The sequence shown here is derived from an EMBL/GenBank/DDBJ whole genome shotgun (WGS) entry which is preliminary data.</text>
</comment>
<evidence type="ECO:0000256" key="5">
    <source>
        <dbReference type="ARBA" id="ARBA00023002"/>
    </source>
</evidence>
<dbReference type="GO" id="GO:0005737">
    <property type="term" value="C:cytoplasm"/>
    <property type="evidence" value="ECO:0007669"/>
    <property type="project" value="TreeGrafter"/>
</dbReference>
<keyword evidence="10" id="KW-1185">Reference proteome</keyword>
<dbReference type="GO" id="GO:0019478">
    <property type="term" value="P:D-amino acid catabolic process"/>
    <property type="evidence" value="ECO:0007669"/>
    <property type="project" value="TreeGrafter"/>
</dbReference>
<sequence length="362" mass="40816">MPKVVVVGCGVLGLSTAWAIKEHQPQTTVLVIGKAGPHVRSTNLSMTNDHHYTSPWAGAHFRPFPSKTNQEWTESQFTRATQRRLRKLAITNPESSVQFIDGIEYFEAPDQFYRELAKGYREEMEGFEVLPTAELPQGVTMGVKYRTWAINSPLYLQWLYRKLFYEYQVDFIETELTSLRNVNDYVPGNPIIVNCSGMGLMYDGGYDPECYPIRGQTLLVRPPCNNRFAATTVTHQSKEGLWTFCIPRPLDGGMIIGGTKQVGDTYDGVRDDDTNQLLTRGQMLFPELSKNGKFDVVNINVGFRPARNGGLNTSMEPLQQYPQRQNHVINNYGAGGMGYELSYGSGLQVVEHLRCLVRANKL</sequence>
<dbReference type="InterPro" id="IPR006076">
    <property type="entry name" value="FAD-dep_OxRdtase"/>
</dbReference>
<evidence type="ECO:0000256" key="7">
    <source>
        <dbReference type="SAM" id="SignalP"/>
    </source>
</evidence>
<feature type="domain" description="FAD dependent oxidoreductase" evidence="8">
    <location>
        <begin position="3"/>
        <end position="350"/>
    </location>
</feature>
<dbReference type="Gene3D" id="3.40.50.720">
    <property type="entry name" value="NAD(P)-binding Rossmann-like Domain"/>
    <property type="match status" value="1"/>
</dbReference>
<reference evidence="9 10" key="1">
    <citation type="submission" date="2019-07" db="EMBL/GenBank/DDBJ databases">
        <title>Genome assembly of two rare yeast pathogens: Diutina rugosa and Trichomonascus ciferrii.</title>
        <authorList>
            <person name="Mixao V."/>
            <person name="Saus E."/>
            <person name="Hansen A."/>
            <person name="Lass-Flor C."/>
            <person name="Gabaldon T."/>
        </authorList>
    </citation>
    <scope>NUCLEOTIDE SEQUENCE [LARGE SCALE GENOMIC DNA]</scope>
    <source>
        <strain evidence="9 10">CBS 613</strain>
    </source>
</reference>
<dbReference type="SUPFAM" id="SSF51971">
    <property type="entry name" value="Nucleotide-binding domain"/>
    <property type="match status" value="1"/>
</dbReference>
<evidence type="ECO:0000256" key="6">
    <source>
        <dbReference type="PIRSR" id="PIRSR000189-1"/>
    </source>
</evidence>